<dbReference type="FunFam" id="3.30.70.340:FF:000018">
    <property type="match status" value="1"/>
</dbReference>
<evidence type="ECO:0000256" key="7">
    <source>
        <dbReference type="ARBA" id="ARBA00022801"/>
    </source>
</evidence>
<evidence type="ECO:0000256" key="1">
    <source>
        <dbReference type="ARBA" id="ARBA00001947"/>
    </source>
</evidence>
<feature type="compositionally biased region" description="Low complexity" evidence="13">
    <location>
        <begin position="506"/>
        <end position="576"/>
    </location>
</feature>
<feature type="region of interest" description="Disordered" evidence="13">
    <location>
        <begin position="506"/>
        <end position="579"/>
    </location>
</feature>
<dbReference type="GO" id="GO:0006508">
    <property type="term" value="P:proteolysis"/>
    <property type="evidence" value="ECO:0007669"/>
    <property type="project" value="UniProtKB-KW"/>
</dbReference>
<feature type="region of interest" description="Disordered" evidence="13">
    <location>
        <begin position="611"/>
        <end position="648"/>
    </location>
</feature>
<dbReference type="InterPro" id="IPR036990">
    <property type="entry name" value="M14A-like_propep"/>
</dbReference>
<evidence type="ECO:0000256" key="12">
    <source>
        <dbReference type="PROSITE-ProRule" id="PRU01379"/>
    </source>
</evidence>
<dbReference type="SMART" id="SM00254">
    <property type="entry name" value="ShKT"/>
    <property type="match status" value="1"/>
</dbReference>
<dbReference type="Gene3D" id="3.30.70.340">
    <property type="entry name" value="Metallocarboxypeptidase-like"/>
    <property type="match status" value="1"/>
</dbReference>
<gene>
    <name evidence="17" type="ORF">PENTCL1PPCAC_20938</name>
</gene>
<keyword evidence="4" id="KW-0645">Protease</keyword>
<dbReference type="CDD" id="cd03860">
    <property type="entry name" value="M14_CP_A-B_like"/>
    <property type="match status" value="1"/>
</dbReference>
<dbReference type="PROSITE" id="PS52035">
    <property type="entry name" value="PEPTIDASE_M14"/>
    <property type="match status" value="1"/>
</dbReference>
<keyword evidence="8" id="KW-0862">Zinc</keyword>
<evidence type="ECO:0000256" key="13">
    <source>
        <dbReference type="SAM" id="MobiDB-lite"/>
    </source>
</evidence>
<dbReference type="Pfam" id="PF01549">
    <property type="entry name" value="ShK"/>
    <property type="match status" value="1"/>
</dbReference>
<comment type="caution">
    <text evidence="17">The sequence shown here is derived from an EMBL/GenBank/DDBJ whole genome shotgun (WGS) entry which is preliminary data.</text>
</comment>
<reference evidence="17" key="1">
    <citation type="submission" date="2023-10" db="EMBL/GenBank/DDBJ databases">
        <title>Genome assembly of Pristionchus species.</title>
        <authorList>
            <person name="Yoshida K."/>
            <person name="Sommer R.J."/>
        </authorList>
    </citation>
    <scope>NUCLEOTIDE SEQUENCE</scope>
    <source>
        <strain evidence="17">RS0144</strain>
    </source>
</reference>
<dbReference type="EMBL" id="BTSX01000005">
    <property type="protein sequence ID" value="GMS98763.1"/>
    <property type="molecule type" value="Genomic_DNA"/>
</dbReference>
<proteinExistence type="inferred from homology"/>
<feature type="compositionally biased region" description="Low complexity" evidence="13">
    <location>
        <begin position="613"/>
        <end position="627"/>
    </location>
</feature>
<dbReference type="InterPro" id="IPR000834">
    <property type="entry name" value="Peptidase_M14"/>
</dbReference>
<dbReference type="SMART" id="SM00631">
    <property type="entry name" value="Zn_pept"/>
    <property type="match status" value="1"/>
</dbReference>
<dbReference type="SUPFAM" id="SSF54897">
    <property type="entry name" value="Protease propeptides/inhibitors"/>
    <property type="match status" value="1"/>
</dbReference>
<feature type="compositionally biased region" description="Acidic residues" evidence="13">
    <location>
        <begin position="630"/>
        <end position="648"/>
    </location>
</feature>
<organism evidence="17 18">
    <name type="scientific">Pristionchus entomophagus</name>
    <dbReference type="NCBI Taxonomy" id="358040"/>
    <lineage>
        <taxon>Eukaryota</taxon>
        <taxon>Metazoa</taxon>
        <taxon>Ecdysozoa</taxon>
        <taxon>Nematoda</taxon>
        <taxon>Chromadorea</taxon>
        <taxon>Rhabditida</taxon>
        <taxon>Rhabditina</taxon>
        <taxon>Diplogasteromorpha</taxon>
        <taxon>Diplogasteroidea</taxon>
        <taxon>Neodiplogasteridae</taxon>
        <taxon>Pristionchus</taxon>
    </lineage>
</organism>
<evidence type="ECO:0000313" key="17">
    <source>
        <dbReference type="EMBL" id="GMS98763.1"/>
    </source>
</evidence>
<evidence type="ECO:0000256" key="6">
    <source>
        <dbReference type="ARBA" id="ARBA00022729"/>
    </source>
</evidence>
<name>A0AAV5TXH7_9BILA</name>
<dbReference type="Proteomes" id="UP001432027">
    <property type="component" value="Unassembled WGS sequence"/>
</dbReference>
<dbReference type="PRINTS" id="PR00765">
    <property type="entry name" value="CRBOXYPTASEA"/>
</dbReference>
<sequence>MVSRLATAATWLCFMIAQSEATDRYSLYRAAPTTQKGLTALKALENIDHAIEIDFWKDAHKLGDHADIMISEKYKSFLEKKLAEYDIAFNVTVPDVEKLIMRQERKFSIPYSPFAGKRLNDNPVDAHETELVANLKRAKYPFGDYASYSEMVRYMRSIEFYYPTLTKIVRLGVTHDGRPIEGLKIGFPIADTNKPAIFIDGNIHAREWASSHTALFIINELVANYGVDPEITRQINDANFFIVPCLNPDGYEFTRSSPAPAVRLWRKNRSPERCTRSLWGGERCCGGVDLNRNFDFHWAETGSSAEPCSNIYAGSSAFSEPESRAVEDFFRSAEMRGKIAAYLTLHTYGQLFIHPYSHASNTVPEDIADLRLTAMKATGRLAAKFGTRYQVGTGADLMSPASGGSDDWAKDQMKIKYVFLMELRPEDDVSHGFILNRRELIPLGVETVEAVKEVANAMLSHRANKDAMSAAARQKAIYREQQAARARAFRTSTTPFTTRLTTVTPLPTTTTFTTSPRTTTTTPVSTTTPATTTTERTTTTTPRATTTVTETTTPTTTTTVTPQSTTTTVTTPPQRSGAATITVPRRPQTTKMPVVPTRRRPWLTYKPKLRRLTTTTPSALTSTTSKTMTEDEEDSEGDDDDEESDVAVEADDAPKSAFFDEWWAVKRHTKRPPQAPPIYSTIFTSHPELRSTLADIASYRTHNRVSTLHVERRPNEVPPPPLPTPVKMKSMDPVVPFDADCKDMRISCAFWIDNAPNVCAEQSVFMQMQCALTCKFCTNVPHAPMGDDIEDFRTMRQ</sequence>
<comment type="caution">
    <text evidence="11">Lacks conserved residue(s) required for the propagation of feature annotation.</text>
</comment>
<evidence type="ECO:0000256" key="4">
    <source>
        <dbReference type="ARBA" id="ARBA00022670"/>
    </source>
</evidence>
<evidence type="ECO:0000313" key="18">
    <source>
        <dbReference type="Proteomes" id="UP001432027"/>
    </source>
</evidence>
<keyword evidence="3" id="KW-0121">Carboxypeptidase</keyword>
<dbReference type="GO" id="GO:0005615">
    <property type="term" value="C:extracellular space"/>
    <property type="evidence" value="ECO:0007669"/>
    <property type="project" value="TreeGrafter"/>
</dbReference>
<feature type="chain" id="PRO_5043428255" description="ShKT domain-containing protein" evidence="14">
    <location>
        <begin position="22"/>
        <end position="797"/>
    </location>
</feature>
<dbReference type="PANTHER" id="PTHR11705">
    <property type="entry name" value="PROTEASE FAMILY M14 CARBOXYPEPTIDASE A,B"/>
    <property type="match status" value="1"/>
</dbReference>
<evidence type="ECO:0000256" key="8">
    <source>
        <dbReference type="ARBA" id="ARBA00022833"/>
    </source>
</evidence>
<dbReference type="FunFam" id="3.40.630.10:FF:000070">
    <property type="entry name" value="Putative carboxypeptidase suro-1"/>
    <property type="match status" value="1"/>
</dbReference>
<evidence type="ECO:0000256" key="10">
    <source>
        <dbReference type="ARBA" id="ARBA00023157"/>
    </source>
</evidence>
<dbReference type="Pfam" id="PF00246">
    <property type="entry name" value="Peptidase_M14"/>
    <property type="match status" value="1"/>
</dbReference>
<dbReference type="GO" id="GO:0004181">
    <property type="term" value="F:metallocarboxypeptidase activity"/>
    <property type="evidence" value="ECO:0007669"/>
    <property type="project" value="InterPro"/>
</dbReference>
<feature type="active site" description="Proton donor/acceptor" evidence="12">
    <location>
        <position position="422"/>
    </location>
</feature>
<evidence type="ECO:0000256" key="11">
    <source>
        <dbReference type="PROSITE-ProRule" id="PRU01005"/>
    </source>
</evidence>
<dbReference type="SUPFAM" id="SSF53187">
    <property type="entry name" value="Zn-dependent exopeptidases"/>
    <property type="match status" value="1"/>
</dbReference>
<keyword evidence="6 14" id="KW-0732">Signal</keyword>
<feature type="domain" description="ShKT" evidence="15">
    <location>
        <begin position="741"/>
        <end position="777"/>
    </location>
</feature>
<dbReference type="Pfam" id="PF02244">
    <property type="entry name" value="Propep_M14"/>
    <property type="match status" value="1"/>
</dbReference>
<keyword evidence="9" id="KW-0482">Metalloprotease</keyword>
<keyword evidence="5" id="KW-0479">Metal-binding</keyword>
<keyword evidence="7" id="KW-0378">Hydrolase</keyword>
<evidence type="ECO:0000259" key="16">
    <source>
        <dbReference type="PROSITE" id="PS52035"/>
    </source>
</evidence>
<evidence type="ECO:0000256" key="9">
    <source>
        <dbReference type="ARBA" id="ARBA00023049"/>
    </source>
</evidence>
<protein>
    <recommendedName>
        <fullName evidence="19">ShKT domain-containing protein</fullName>
    </recommendedName>
</protein>
<dbReference type="Gene3D" id="3.40.630.10">
    <property type="entry name" value="Zn peptidases"/>
    <property type="match status" value="1"/>
</dbReference>
<dbReference type="PROSITE" id="PS51670">
    <property type="entry name" value="SHKT"/>
    <property type="match status" value="1"/>
</dbReference>
<evidence type="ECO:0000256" key="3">
    <source>
        <dbReference type="ARBA" id="ARBA00022645"/>
    </source>
</evidence>
<comment type="similarity">
    <text evidence="2 12">Belongs to the peptidase M14 family.</text>
</comment>
<accession>A0AAV5TXH7</accession>
<dbReference type="PANTHER" id="PTHR11705:SF51">
    <property type="entry name" value="CARBOXYPEPTIDASE SURO-1-RELATED"/>
    <property type="match status" value="1"/>
</dbReference>
<keyword evidence="18" id="KW-1185">Reference proteome</keyword>
<evidence type="ECO:0000256" key="2">
    <source>
        <dbReference type="ARBA" id="ARBA00005988"/>
    </source>
</evidence>
<feature type="domain" description="Peptidase M14" evidence="16">
    <location>
        <begin position="144"/>
        <end position="458"/>
    </location>
</feature>
<evidence type="ECO:0008006" key="19">
    <source>
        <dbReference type="Google" id="ProtNLM"/>
    </source>
</evidence>
<dbReference type="AlphaFoldDB" id="A0AAV5TXH7"/>
<dbReference type="GO" id="GO:0008270">
    <property type="term" value="F:zinc ion binding"/>
    <property type="evidence" value="ECO:0007669"/>
    <property type="project" value="InterPro"/>
</dbReference>
<evidence type="ECO:0000256" key="5">
    <source>
        <dbReference type="ARBA" id="ARBA00022723"/>
    </source>
</evidence>
<keyword evidence="10" id="KW-1015">Disulfide bond</keyword>
<dbReference type="InterPro" id="IPR003146">
    <property type="entry name" value="M14A_act_pep"/>
</dbReference>
<feature type="signal peptide" evidence="14">
    <location>
        <begin position="1"/>
        <end position="21"/>
    </location>
</feature>
<evidence type="ECO:0000256" key="14">
    <source>
        <dbReference type="SAM" id="SignalP"/>
    </source>
</evidence>
<dbReference type="InterPro" id="IPR003582">
    <property type="entry name" value="ShKT_dom"/>
</dbReference>
<evidence type="ECO:0000259" key="15">
    <source>
        <dbReference type="PROSITE" id="PS51670"/>
    </source>
</evidence>
<feature type="region of interest" description="Disordered" evidence="13">
    <location>
        <begin position="705"/>
        <end position="727"/>
    </location>
</feature>
<comment type="cofactor">
    <cofactor evidence="1">
        <name>Zn(2+)</name>
        <dbReference type="ChEBI" id="CHEBI:29105"/>
    </cofactor>
</comment>